<dbReference type="InterPro" id="IPR029470">
    <property type="entry name" value="PDDEXK_4"/>
</dbReference>
<dbReference type="AlphaFoldDB" id="A0A1I7CQQ7"/>
<sequence>MGRKEWNKLIDMKLESVFSRLFSYRQRENITPLENYLTELFAFCLESDVIFRKVFFENCLGIYNVSNDVKVKTQVSYKNFGRPDIEISFADTIILIECKVNSFERKDQLSNYIQILKKFHKETPSKYLVYLTKFFENRDFDDLGVEFRLLRWFSVCDIITNTNSEITIELKKFLIEQGMEKSKNFTIKDLLAMQTIPETMTKMDELLELFKTEFMTEFGGYSKNSSRSSQFYYNSYLNYVALKFLSKVYKLQIGFFWWWEDHELPYVGVSIELPLRSFKNSEFLRLLEEKLVKKHNWEFEENENFYNISSFLPITDFLHEDDNNFEMHKFLQDQLQILYDLRFKDKRLFTK</sequence>
<keyword evidence="2" id="KW-1185">Reference proteome</keyword>
<reference evidence="2" key="1">
    <citation type="submission" date="2016-10" db="EMBL/GenBank/DDBJ databases">
        <authorList>
            <person name="Varghese N."/>
            <person name="Submissions S."/>
        </authorList>
    </citation>
    <scope>NUCLEOTIDE SEQUENCE [LARGE SCALE GENOMIC DNA]</scope>
    <source>
        <strain evidence="2">DSM 23445</strain>
    </source>
</reference>
<gene>
    <name evidence="1" type="ORF">SAMN04489724_3333</name>
</gene>
<evidence type="ECO:0000313" key="1">
    <source>
        <dbReference type="EMBL" id="SFU01801.1"/>
    </source>
</evidence>
<dbReference type="OrthoDB" id="1216843at2"/>
<evidence type="ECO:0000313" key="2">
    <source>
        <dbReference type="Proteomes" id="UP000199673"/>
    </source>
</evidence>
<accession>A0A1I7CQQ7</accession>
<protein>
    <submittedName>
        <fullName evidence="1">PD-(D/E)XK nuclease superfamily protein</fullName>
    </submittedName>
</protein>
<dbReference type="STRING" id="305507.SAMN04489724_3333"/>
<name>A0A1I7CQQ7_9BACT</name>
<dbReference type="EMBL" id="FPBF01000005">
    <property type="protein sequence ID" value="SFU01801.1"/>
    <property type="molecule type" value="Genomic_DNA"/>
</dbReference>
<proteinExistence type="predicted"/>
<organism evidence="1 2">
    <name type="scientific">Algoriphagus locisalis</name>
    <dbReference type="NCBI Taxonomy" id="305507"/>
    <lineage>
        <taxon>Bacteria</taxon>
        <taxon>Pseudomonadati</taxon>
        <taxon>Bacteroidota</taxon>
        <taxon>Cytophagia</taxon>
        <taxon>Cytophagales</taxon>
        <taxon>Cyclobacteriaceae</taxon>
        <taxon>Algoriphagus</taxon>
    </lineage>
</organism>
<dbReference type="Pfam" id="PF14281">
    <property type="entry name" value="PDDEXK_4"/>
    <property type="match status" value="1"/>
</dbReference>
<dbReference type="Proteomes" id="UP000199673">
    <property type="component" value="Unassembled WGS sequence"/>
</dbReference>